<accession>A0A0N0Z9K1</accession>
<gene>
    <name evidence="2" type="ORF">M992_0801</name>
</gene>
<protein>
    <submittedName>
        <fullName evidence="2">Uncharacterized protein</fullName>
    </submittedName>
</protein>
<keyword evidence="1" id="KW-1133">Transmembrane helix</keyword>
<keyword evidence="1" id="KW-0812">Transmembrane</keyword>
<evidence type="ECO:0000313" key="3">
    <source>
        <dbReference type="Proteomes" id="UP000053226"/>
    </source>
</evidence>
<feature type="transmembrane region" description="Helical" evidence="1">
    <location>
        <begin position="27"/>
        <end position="44"/>
    </location>
</feature>
<evidence type="ECO:0000313" key="2">
    <source>
        <dbReference type="EMBL" id="KPD03879.1"/>
    </source>
</evidence>
<reference evidence="2 3" key="1">
    <citation type="submission" date="2015-07" db="EMBL/GenBank/DDBJ databases">
        <title>ATOL: Assembling a taxonomically balanced genome-scale reconstruction of the evolutionary history of the Enterobacteriaceae.</title>
        <authorList>
            <person name="Plunkett G.III."/>
            <person name="Neeno-Eckwall E.C."/>
            <person name="Glasner J.D."/>
            <person name="Perna N.T."/>
        </authorList>
    </citation>
    <scope>NUCLEOTIDE SEQUENCE [LARGE SCALE GENOMIC DNA]</scope>
    <source>
        <strain evidence="2 3">ATCC 35017</strain>
    </source>
</reference>
<dbReference type="Proteomes" id="UP000053226">
    <property type="component" value="Unassembled WGS sequence"/>
</dbReference>
<dbReference type="EMBL" id="LGAA01000007">
    <property type="protein sequence ID" value="KPD03879.1"/>
    <property type="molecule type" value="Genomic_DNA"/>
</dbReference>
<keyword evidence="3" id="KW-1185">Reference proteome</keyword>
<keyword evidence="1" id="KW-0472">Membrane</keyword>
<evidence type="ECO:0000256" key="1">
    <source>
        <dbReference type="SAM" id="Phobius"/>
    </source>
</evidence>
<name>A0A0N0Z9K1_9GAMM</name>
<comment type="caution">
    <text evidence="2">The sequence shown here is derived from an EMBL/GenBank/DDBJ whole genome shotgun (WGS) entry which is preliminary data.</text>
</comment>
<dbReference type="AlphaFoldDB" id="A0A0N0Z9K1"/>
<proteinExistence type="predicted"/>
<sequence length="58" mass="6690">MAMMILPEFGSKGWAIITIGKQTDKDCFSYCCTFIGLITIFYLLRCFSGDKLFFFMPK</sequence>
<organism evidence="2 3">
    <name type="scientific">Moellerella wisconsensis ATCC 35017</name>
    <dbReference type="NCBI Taxonomy" id="1354267"/>
    <lineage>
        <taxon>Bacteria</taxon>
        <taxon>Pseudomonadati</taxon>
        <taxon>Pseudomonadota</taxon>
        <taxon>Gammaproteobacteria</taxon>
        <taxon>Enterobacterales</taxon>
        <taxon>Morganellaceae</taxon>
        <taxon>Moellerella</taxon>
    </lineage>
</organism>